<dbReference type="Pfam" id="PF02776">
    <property type="entry name" value="TPP_enzyme_N"/>
    <property type="match status" value="1"/>
</dbReference>
<dbReference type="InterPro" id="IPR029061">
    <property type="entry name" value="THDP-binding"/>
</dbReference>
<evidence type="ECO:0000313" key="9">
    <source>
        <dbReference type="Proteomes" id="UP000061603"/>
    </source>
</evidence>
<dbReference type="CDD" id="cd07035">
    <property type="entry name" value="TPP_PYR_POX_like"/>
    <property type="match status" value="1"/>
</dbReference>
<evidence type="ECO:0000256" key="3">
    <source>
        <dbReference type="ARBA" id="ARBA00023052"/>
    </source>
</evidence>
<dbReference type="Pfam" id="PF02775">
    <property type="entry name" value="TPP_enzyme_C"/>
    <property type="match status" value="1"/>
</dbReference>
<dbReference type="InterPro" id="IPR029035">
    <property type="entry name" value="DHS-like_NAD/FAD-binding_dom"/>
</dbReference>
<dbReference type="GO" id="GO:0003984">
    <property type="term" value="F:acetolactate synthase activity"/>
    <property type="evidence" value="ECO:0007669"/>
    <property type="project" value="TreeGrafter"/>
</dbReference>
<protein>
    <recommendedName>
        <fullName evidence="10">Thiamine pyrophosphate-requiring protein</fullName>
    </recommendedName>
</protein>
<dbReference type="InterPro" id="IPR012000">
    <property type="entry name" value="Thiamin_PyroP_enz_cen_dom"/>
</dbReference>
<feature type="domain" description="Thiamine pyrophosphate enzyme central" evidence="5">
    <location>
        <begin position="185"/>
        <end position="318"/>
    </location>
</feature>
<dbReference type="Gene3D" id="3.40.50.1220">
    <property type="entry name" value="TPP-binding domain"/>
    <property type="match status" value="1"/>
</dbReference>
<accession>A0A0C5J825</accession>
<name>A0A0C5J825_9PROT</name>
<dbReference type="KEGG" id="rbu:PG1C_05630"/>
<dbReference type="Pfam" id="PF00205">
    <property type="entry name" value="TPP_enzyme_M"/>
    <property type="match status" value="1"/>
</dbReference>
<keyword evidence="3 4" id="KW-0786">Thiamine pyrophosphate</keyword>
<evidence type="ECO:0000256" key="2">
    <source>
        <dbReference type="ARBA" id="ARBA00007812"/>
    </source>
</evidence>
<dbReference type="NCBIfam" id="NF004807">
    <property type="entry name" value="PRK06154.1"/>
    <property type="match status" value="1"/>
</dbReference>
<evidence type="ECO:0000259" key="7">
    <source>
        <dbReference type="Pfam" id="PF02776"/>
    </source>
</evidence>
<dbReference type="HOGENOM" id="CLU_013748_3_1_4"/>
<dbReference type="PANTHER" id="PTHR18968:SF13">
    <property type="entry name" value="ACETOLACTATE SYNTHASE CATALYTIC SUBUNIT, MITOCHONDRIAL"/>
    <property type="match status" value="1"/>
</dbReference>
<dbReference type="GO" id="GO:0000287">
    <property type="term" value="F:magnesium ion binding"/>
    <property type="evidence" value="ECO:0007669"/>
    <property type="project" value="InterPro"/>
</dbReference>
<feature type="domain" description="Thiamine pyrophosphate enzyme N-terminal TPP-binding" evidence="7">
    <location>
        <begin position="1"/>
        <end position="106"/>
    </location>
</feature>
<dbReference type="SUPFAM" id="SSF52467">
    <property type="entry name" value="DHS-like NAD/FAD-binding domain"/>
    <property type="match status" value="1"/>
</dbReference>
<dbReference type="InterPro" id="IPR000399">
    <property type="entry name" value="TPP-bd_CS"/>
</dbReference>
<dbReference type="GO" id="GO:0030976">
    <property type="term" value="F:thiamine pyrophosphate binding"/>
    <property type="evidence" value="ECO:0007669"/>
    <property type="project" value="InterPro"/>
</dbReference>
<dbReference type="GO" id="GO:0009099">
    <property type="term" value="P:L-valine biosynthetic process"/>
    <property type="evidence" value="ECO:0007669"/>
    <property type="project" value="TreeGrafter"/>
</dbReference>
<proteinExistence type="inferred from homology"/>
<feature type="domain" description="Thiamine pyrophosphate enzyme TPP-binding" evidence="6">
    <location>
        <begin position="387"/>
        <end position="531"/>
    </location>
</feature>
<evidence type="ECO:0000313" key="8">
    <source>
        <dbReference type="EMBL" id="AJP48085.1"/>
    </source>
</evidence>
<evidence type="ECO:0000259" key="5">
    <source>
        <dbReference type="Pfam" id="PF00205"/>
    </source>
</evidence>
<evidence type="ECO:0008006" key="10">
    <source>
        <dbReference type="Google" id="ProtNLM"/>
    </source>
</evidence>
<sequence>MNTVDAMAQLLRETGVTRFVCFPTSPVIEAMANAGMRPIICRQERVGVGIADGIARASAGAETAVFAMQFGPGVENAFAGITTAYSDSSPVLLLPLGHPRPKQGVPGYFDPALSLPSVTKLYETLNVPERLSDSLRRAFVALRQGRRGPALVEVPWDVATQELSEPPAPLNLLPPVRSRGHSADIERVAKRLLAAKRPVVLAGQGVHYAGATAQLVALAEWLDLPVATTLLGKGTFPEDHALALGTGGVGLPGVLVDTLKEADLVLGVGSSLSRHYMTVKIPAGIPVLQITNAHDDIAREYAVEEAVVGDAALVLDDLLACLRDLTGGKPRPREGLRATLARRRADWLAAWAHKLENNEKPMTPYRVIAECMKAIPPRDAIVTHDAGSPRDQLTPFYRAAPGGYLSWGKSHALGSGLGLIMGAKLVHPEKVCMNFMGDAAFGMVGLDIETAVRCSIPTITVVLKNSTMAVETQSMARSHELYRTRDLGGDYAGVSRELGAHAETIEDPAEIGAAFKRAREVTETRGQPVVLQFLTSSETAVSERAAFGMF</sequence>
<dbReference type="Proteomes" id="UP000061603">
    <property type="component" value="Chromosome"/>
</dbReference>
<keyword evidence="9" id="KW-1185">Reference proteome</keyword>
<gene>
    <name evidence="8" type="ORF">PG1C_05630</name>
</gene>
<evidence type="ECO:0000259" key="6">
    <source>
        <dbReference type="Pfam" id="PF02775"/>
    </source>
</evidence>
<comment type="similarity">
    <text evidence="2 4">Belongs to the TPP enzyme family.</text>
</comment>
<reference evidence="8 9" key="1">
    <citation type="journal article" date="2015" name="Genome Announc.">
        <title>Complete Genome Sequence of a Novel Bacterium within the Family Rhodocyclaceae That Degrades Polycyclic Aromatic Hydrocarbons.</title>
        <authorList>
            <person name="Singleton D.R."/>
            <person name="Dickey A.N."/>
            <person name="Scholl E.H."/>
            <person name="Wright F.A."/>
            <person name="Aitken M.D."/>
        </authorList>
    </citation>
    <scope>NUCLEOTIDE SEQUENCE [LARGE SCALE GENOMIC DNA]</scope>
    <source>
        <strain evidence="9">PG1-Ca6</strain>
    </source>
</reference>
<dbReference type="InterPro" id="IPR012001">
    <property type="entry name" value="Thiamin_PyroP_enz_TPP-bd_dom"/>
</dbReference>
<dbReference type="GO" id="GO:0005948">
    <property type="term" value="C:acetolactate synthase complex"/>
    <property type="evidence" value="ECO:0007669"/>
    <property type="project" value="TreeGrafter"/>
</dbReference>
<dbReference type="GO" id="GO:0009097">
    <property type="term" value="P:isoleucine biosynthetic process"/>
    <property type="evidence" value="ECO:0007669"/>
    <property type="project" value="TreeGrafter"/>
</dbReference>
<dbReference type="PROSITE" id="PS00187">
    <property type="entry name" value="TPP_ENZYMES"/>
    <property type="match status" value="1"/>
</dbReference>
<dbReference type="EMBL" id="CP010554">
    <property type="protein sequence ID" value="AJP48085.1"/>
    <property type="molecule type" value="Genomic_DNA"/>
</dbReference>
<dbReference type="AlphaFoldDB" id="A0A0C5J825"/>
<comment type="cofactor">
    <cofactor evidence="1">
        <name>thiamine diphosphate</name>
        <dbReference type="ChEBI" id="CHEBI:58937"/>
    </cofactor>
</comment>
<dbReference type="PATRIC" id="fig|1565605.3.peg.1183"/>
<dbReference type="STRING" id="1565605.PG1C_05630"/>
<evidence type="ECO:0000256" key="4">
    <source>
        <dbReference type="RuleBase" id="RU362132"/>
    </source>
</evidence>
<dbReference type="GO" id="GO:0050660">
    <property type="term" value="F:flavin adenine dinucleotide binding"/>
    <property type="evidence" value="ECO:0007669"/>
    <property type="project" value="TreeGrafter"/>
</dbReference>
<dbReference type="InterPro" id="IPR045229">
    <property type="entry name" value="TPP_enz"/>
</dbReference>
<evidence type="ECO:0000256" key="1">
    <source>
        <dbReference type="ARBA" id="ARBA00001964"/>
    </source>
</evidence>
<dbReference type="SUPFAM" id="SSF52518">
    <property type="entry name" value="Thiamin diphosphate-binding fold (THDP-binding)"/>
    <property type="match status" value="2"/>
</dbReference>
<organism evidence="8 9">
    <name type="scientific">Rugosibacter aromaticivorans</name>
    <dbReference type="NCBI Taxonomy" id="1565605"/>
    <lineage>
        <taxon>Bacteria</taxon>
        <taxon>Pseudomonadati</taxon>
        <taxon>Pseudomonadota</taxon>
        <taxon>Betaproteobacteria</taxon>
        <taxon>Nitrosomonadales</taxon>
        <taxon>Sterolibacteriaceae</taxon>
        <taxon>Rugosibacter</taxon>
    </lineage>
</organism>
<dbReference type="Gene3D" id="3.40.50.970">
    <property type="match status" value="2"/>
</dbReference>
<dbReference type="InterPro" id="IPR011766">
    <property type="entry name" value="TPP_enzyme_TPP-bd"/>
</dbReference>
<dbReference type="RefSeq" id="WP_202636442.1">
    <property type="nucleotide sequence ID" value="NZ_CP010554.1"/>
</dbReference>
<dbReference type="PANTHER" id="PTHR18968">
    <property type="entry name" value="THIAMINE PYROPHOSPHATE ENZYMES"/>
    <property type="match status" value="1"/>
</dbReference>